<sequence>MNMLKSSGLKIPGRGPKHSSPVGRTTAGPSTSPAAQKDSCPYKQMTPTPSSNASDKSSSKASEVGDEVAGDFVVGERVWVNGVKLGVIAYLGETQFSPGQWAGVVLNDLVGKNDGSVNGVRYFECQALQGIFTRPSKLMRQPAGDGGDEQQNTQLQGGAGASGQRVVMPLREGMLNSSVKTGNESGSNMSDSGSVKKGGEKDLKVGDRVLVGGTKTGVVRYVGETDFAKGEWCGVELDEPLGKNDGAVAGTRYFQCPHKFGLFAPIHKVIRIGFPSTSPAKAKKSKRMAMGVSSLAHSPSSSSISSVSSVASSVGGRPSRTGLLTETSSRYARKISGTTALQEALKEKQQHIEQLLAERDLERAEVAKATSRICEVEKELAALKAGHLQYATEAESNLQQVRAMLAGTQKDKMELANQLEEERRKVEDLQFRVEEESITKGDLETQTKLEHARIRQLEQCLHLEKSKAERLQKELEENMVRGRFQPAPMRLGKSAKQTTVEEKSRVMQLEEELALRKAEVEELQVRLQRSSSGPGTDAGDCGLGLNSETLVLREQLLSAGRERREESSQLRERYEASLSTSQKEVERLKATTERQGQEISDLKLRLQQATRENMEMMDSWKAKLDALVGDHQRALEELKSSLTGDRGAGENGESEGTTPEMRAALESLKMEHQLEFENLKAKHEIDAAVMSKEREDLRARLQDLRDQLEESEQNWKIQVETKSNQHTLELKEGFEKLQKAEFRISDMDKSHEEHKNATLLLKEQLELAEKKMVDYEALQKAEAQSRAEILSLQEKLRVSENRLQAVEADHNTQDVNMIENNDNSEEKIKLKQNMEETLEKLTKREKEVSTLTTQVDALKTQITALEEKVRLGENAAEGFFREKTRLEAELESMTKKSHDASGQLVIISQELLKKERSLNELRVLLLESPRHSAGVDRDISREVHRAEWRMKEQKLQDDIKTLREKLLLLSRERSSPDHRRYSMMDPSASDTEAARLRQRLLSTEDALRNALEHNQHVDQLVQAMRTRPDKNQAHASANSANGIHQEDTSFTQEEEH</sequence>
<dbReference type="GO" id="GO:0051010">
    <property type="term" value="F:microtubule plus-end binding"/>
    <property type="evidence" value="ECO:0007669"/>
    <property type="project" value="TreeGrafter"/>
</dbReference>
<feature type="coiled-coil region" evidence="1">
    <location>
        <begin position="338"/>
        <end position="474"/>
    </location>
</feature>
<dbReference type="FunFam" id="2.30.30.190:FF:000001">
    <property type="entry name" value="Putative CAP-Gly domain-containing linker protein 1"/>
    <property type="match status" value="1"/>
</dbReference>
<dbReference type="Gene3D" id="2.30.30.190">
    <property type="entry name" value="CAP Gly-rich-like domain"/>
    <property type="match status" value="2"/>
</dbReference>
<feature type="compositionally biased region" description="Basic and acidic residues" evidence="2">
    <location>
        <begin position="973"/>
        <end position="982"/>
    </location>
</feature>
<dbReference type="InterPro" id="IPR036859">
    <property type="entry name" value="CAP-Gly_dom_sf"/>
</dbReference>
<feature type="domain" description="CAP-Gly" evidence="3">
    <location>
        <begin position="223"/>
        <end position="265"/>
    </location>
</feature>
<feature type="domain" description="CAP-Gly" evidence="3">
    <location>
        <begin position="92"/>
        <end position="134"/>
    </location>
</feature>
<dbReference type="AlphaFoldDB" id="A0AAN9DHJ4"/>
<feature type="compositionally biased region" description="Low complexity" evidence="2">
    <location>
        <begin position="292"/>
        <end position="314"/>
    </location>
</feature>
<feature type="compositionally biased region" description="Polar residues" evidence="2">
    <location>
        <begin position="1033"/>
        <end position="1042"/>
    </location>
</feature>
<dbReference type="GO" id="GO:0031122">
    <property type="term" value="P:cytoplasmic microtubule organization"/>
    <property type="evidence" value="ECO:0007669"/>
    <property type="project" value="TreeGrafter"/>
</dbReference>
<feature type="region of interest" description="Disordered" evidence="2">
    <location>
        <begin position="139"/>
        <end position="162"/>
    </location>
</feature>
<dbReference type="GO" id="GO:0005938">
    <property type="term" value="C:cell cortex"/>
    <property type="evidence" value="ECO:0007669"/>
    <property type="project" value="TreeGrafter"/>
</dbReference>
<proteinExistence type="predicted"/>
<evidence type="ECO:0000313" key="5">
    <source>
        <dbReference type="Proteomes" id="UP001364617"/>
    </source>
</evidence>
<feature type="region of interest" description="Disordered" evidence="2">
    <location>
        <begin position="638"/>
        <end position="658"/>
    </location>
</feature>
<dbReference type="EMBL" id="JAYKXH010000003">
    <property type="protein sequence ID" value="KAK7173883.1"/>
    <property type="molecule type" value="Genomic_DNA"/>
</dbReference>
<protein>
    <recommendedName>
        <fullName evidence="3">CAP-Gly domain-containing protein</fullName>
    </recommendedName>
</protein>
<evidence type="ECO:0000256" key="2">
    <source>
        <dbReference type="SAM" id="MobiDB-lite"/>
    </source>
</evidence>
<dbReference type="SUPFAM" id="SSF74924">
    <property type="entry name" value="Cap-Gly domain"/>
    <property type="match status" value="2"/>
</dbReference>
<feature type="compositionally biased region" description="Basic and acidic residues" evidence="2">
    <location>
        <begin position="583"/>
        <end position="592"/>
    </location>
</feature>
<dbReference type="PROSITE" id="PS50245">
    <property type="entry name" value="CAP_GLY_2"/>
    <property type="match status" value="2"/>
</dbReference>
<dbReference type="PROSITE" id="PS00845">
    <property type="entry name" value="CAP_GLY_1"/>
    <property type="match status" value="2"/>
</dbReference>
<reference evidence="4 5" key="1">
    <citation type="submission" date="2024-02" db="EMBL/GenBank/DDBJ databases">
        <title>Chromosome-level genome assembly of the Eurasian Minnow (Phoxinus phoxinus).</title>
        <authorList>
            <person name="Oriowo T.O."/>
            <person name="Martin S."/>
            <person name="Stange M."/>
            <person name="Chrysostomakis Y."/>
            <person name="Brown T."/>
            <person name="Winkler S."/>
            <person name="Kukowka S."/>
            <person name="Myers E.W."/>
            <person name="Bohne A."/>
        </authorList>
    </citation>
    <scope>NUCLEOTIDE SEQUENCE [LARGE SCALE GENOMIC DNA]</scope>
    <source>
        <strain evidence="4">ZFMK-TIS-60720</strain>
        <tissue evidence="4">Whole Organism</tissue>
    </source>
</reference>
<feature type="region of interest" description="Disordered" evidence="2">
    <location>
        <begin position="178"/>
        <end position="199"/>
    </location>
</feature>
<comment type="caution">
    <text evidence="4">The sequence shown here is derived from an EMBL/GenBank/DDBJ whole genome shotgun (WGS) entry which is preliminary data.</text>
</comment>
<feature type="region of interest" description="Disordered" evidence="2">
    <location>
        <begin position="1020"/>
        <end position="1056"/>
    </location>
</feature>
<dbReference type="Pfam" id="PF01302">
    <property type="entry name" value="CAP_GLY"/>
    <property type="match status" value="2"/>
</dbReference>
<feature type="region of interest" description="Disordered" evidence="2">
    <location>
        <begin position="973"/>
        <end position="993"/>
    </location>
</feature>
<name>A0AAN9DHJ4_9TELE</name>
<feature type="compositionally biased region" description="Polar residues" evidence="2">
    <location>
        <begin position="178"/>
        <end position="193"/>
    </location>
</feature>
<keyword evidence="1" id="KW-0175">Coiled coil</keyword>
<feature type="compositionally biased region" description="Basic and acidic residues" evidence="2">
    <location>
        <begin position="560"/>
        <end position="575"/>
    </location>
</feature>
<feature type="coiled-coil region" evidence="1">
    <location>
        <begin position="751"/>
        <end position="896"/>
    </location>
</feature>
<evidence type="ECO:0000313" key="4">
    <source>
        <dbReference type="EMBL" id="KAK7173883.1"/>
    </source>
</evidence>
<keyword evidence="5" id="KW-1185">Reference proteome</keyword>
<evidence type="ECO:0000259" key="3">
    <source>
        <dbReference type="PROSITE" id="PS50245"/>
    </source>
</evidence>
<feature type="compositionally biased region" description="Low complexity" evidence="2">
    <location>
        <begin position="50"/>
        <end position="62"/>
    </location>
</feature>
<dbReference type="Proteomes" id="UP001364617">
    <property type="component" value="Unassembled WGS sequence"/>
</dbReference>
<feature type="coiled-coil region" evidence="1">
    <location>
        <begin position="662"/>
        <end position="725"/>
    </location>
</feature>
<dbReference type="SMART" id="SM01052">
    <property type="entry name" value="CAP_GLY"/>
    <property type="match status" value="2"/>
</dbReference>
<dbReference type="GO" id="GO:0035371">
    <property type="term" value="C:microtubule plus-end"/>
    <property type="evidence" value="ECO:0007669"/>
    <property type="project" value="TreeGrafter"/>
</dbReference>
<feature type="region of interest" description="Disordered" evidence="2">
    <location>
        <begin position="1"/>
        <end position="63"/>
    </location>
</feature>
<organism evidence="4 5">
    <name type="scientific">Phoxinus phoxinus</name>
    <name type="common">Eurasian minnow</name>
    <dbReference type="NCBI Taxonomy" id="58324"/>
    <lineage>
        <taxon>Eukaryota</taxon>
        <taxon>Metazoa</taxon>
        <taxon>Chordata</taxon>
        <taxon>Craniata</taxon>
        <taxon>Vertebrata</taxon>
        <taxon>Euteleostomi</taxon>
        <taxon>Actinopterygii</taxon>
        <taxon>Neopterygii</taxon>
        <taxon>Teleostei</taxon>
        <taxon>Ostariophysi</taxon>
        <taxon>Cypriniformes</taxon>
        <taxon>Leuciscidae</taxon>
        <taxon>Phoxininae</taxon>
        <taxon>Phoxinus</taxon>
    </lineage>
</organism>
<evidence type="ECO:0000256" key="1">
    <source>
        <dbReference type="SAM" id="Coils"/>
    </source>
</evidence>
<dbReference type="GO" id="GO:0005634">
    <property type="term" value="C:nucleus"/>
    <property type="evidence" value="ECO:0007669"/>
    <property type="project" value="TreeGrafter"/>
</dbReference>
<feature type="region of interest" description="Disordered" evidence="2">
    <location>
        <begin position="559"/>
        <end position="592"/>
    </location>
</feature>
<accession>A0AAN9DHJ4</accession>
<gene>
    <name evidence="4" type="ORF">R3I93_003645</name>
</gene>
<dbReference type="PANTHER" id="PTHR18916:SF10">
    <property type="entry name" value="CAP-GLY DOMAIN-CONTAINING LINKER PROTEIN 2"/>
    <property type="match status" value="1"/>
</dbReference>
<dbReference type="InterPro" id="IPR000938">
    <property type="entry name" value="CAP-Gly_domain"/>
</dbReference>
<feature type="region of interest" description="Disordered" evidence="2">
    <location>
        <begin position="278"/>
        <end position="323"/>
    </location>
</feature>
<dbReference type="PANTHER" id="PTHR18916">
    <property type="entry name" value="DYNACTIN 1-RELATED MICROTUBULE-BINDING"/>
    <property type="match status" value="1"/>
</dbReference>